<reference evidence="19" key="1">
    <citation type="submission" date="2021-02" db="EMBL/GenBank/DDBJ databases">
        <authorList>
            <person name="Dougan E. K."/>
            <person name="Rhodes N."/>
            <person name="Thang M."/>
            <person name="Chan C."/>
        </authorList>
    </citation>
    <scope>NUCLEOTIDE SEQUENCE</scope>
</reference>
<dbReference type="Pfam" id="PF00271">
    <property type="entry name" value="Helicase_C"/>
    <property type="match status" value="1"/>
</dbReference>
<dbReference type="GO" id="GO:0008270">
    <property type="term" value="F:zinc ion binding"/>
    <property type="evidence" value="ECO:0007669"/>
    <property type="project" value="UniProtKB-KW"/>
</dbReference>
<comment type="similarity">
    <text evidence="2">Belongs to the DEAD box helicase family. DDX5/DBP2 subfamily.</text>
</comment>
<dbReference type="Pfam" id="PF00270">
    <property type="entry name" value="DEAD"/>
    <property type="match status" value="1"/>
</dbReference>
<keyword evidence="10" id="KW-0539">Nucleus</keyword>
<keyword evidence="4" id="KW-0690">Ribosome biogenesis</keyword>
<comment type="caution">
    <text evidence="19">The sequence shown here is derived from an EMBL/GenBank/DDBJ whole genome shotgun (WGS) entry which is preliminary data.</text>
</comment>
<dbReference type="GO" id="GO:0016787">
    <property type="term" value="F:hydrolase activity"/>
    <property type="evidence" value="ECO:0007669"/>
    <property type="project" value="UniProtKB-KW"/>
</dbReference>
<dbReference type="PANTHER" id="PTHR47958">
    <property type="entry name" value="ATP-DEPENDENT RNA HELICASE DBP3"/>
    <property type="match status" value="1"/>
</dbReference>
<evidence type="ECO:0000259" key="15">
    <source>
        <dbReference type="PROSITE" id="PS50103"/>
    </source>
</evidence>
<evidence type="ECO:0000256" key="6">
    <source>
        <dbReference type="ARBA" id="ARBA00022741"/>
    </source>
</evidence>
<dbReference type="InterPro" id="IPR000571">
    <property type="entry name" value="Znf_CCCH"/>
</dbReference>
<feature type="domain" description="Helicase ATP-binding" evidence="16">
    <location>
        <begin position="140"/>
        <end position="314"/>
    </location>
</feature>
<evidence type="ECO:0000256" key="10">
    <source>
        <dbReference type="ARBA" id="ARBA00023242"/>
    </source>
</evidence>
<dbReference type="PROSITE" id="PS51194">
    <property type="entry name" value="HELICASE_CTER"/>
    <property type="match status" value="1"/>
</dbReference>
<proteinExistence type="inferred from homology"/>
<keyword evidence="12" id="KW-0479">Metal-binding</keyword>
<evidence type="ECO:0000256" key="3">
    <source>
        <dbReference type="ARBA" id="ARBA00012552"/>
    </source>
</evidence>
<dbReference type="Pfam" id="PF00642">
    <property type="entry name" value="zf-CCCH"/>
    <property type="match status" value="1"/>
</dbReference>
<dbReference type="GO" id="GO:0003724">
    <property type="term" value="F:RNA helicase activity"/>
    <property type="evidence" value="ECO:0007669"/>
    <property type="project" value="UniProtKB-EC"/>
</dbReference>
<feature type="region of interest" description="Disordered" evidence="14">
    <location>
        <begin position="484"/>
        <end position="512"/>
    </location>
</feature>
<dbReference type="EC" id="3.6.4.13" evidence="3"/>
<dbReference type="InterPro" id="IPR011545">
    <property type="entry name" value="DEAD/DEAH_box_helicase_dom"/>
</dbReference>
<sequence>MCGDFRRGDCTRGDRCRFSHGDNGGGGGGGGGGYGGGGGGGYGGGSGPPISSMPSGPPVASLGQLKPPPSMSDLTHDPTAGGSNQTVQDQEIKVIDSRGQRLTNFARYATFQEAPFCASIQADLMKAGFPAPSQIQQYAWPLAMQGQDCIGVAATGSGKTLGFLMPAFHYLIERGIRAGDPQLLVMAPTRELAVQIEEEAVKFGRASGIKTTCCYGGAPKGPQASAMRNGVHGVIGTPGRLNDFLEGNELQLGSVCKLVLDEADRMLDMGFEPQIRKILAKITNPNRHTMFFTATWPMSIRRLASEFLRNPIQVQIGNRDELKGNQDIVQIITCCTNYNKNDMLNKVLQQSGVADRSNIAAKAIVFCATKRMCDQLQQQLQRGGIPCAAIHGDKQQRDREQALNDLKSGKSKLIVATDVAARGIDIKGVTLVVNFDAPGNTEDYVHRIGRTGRAGQKGYAVSLFSDRDAHALRGIIEVMRRTSQEVTPEVEAMSRNAGPPPPSGRALRGKGR</sequence>
<organism evidence="19 20">
    <name type="scientific">Polarella glacialis</name>
    <name type="common">Dinoflagellate</name>
    <dbReference type="NCBI Taxonomy" id="89957"/>
    <lineage>
        <taxon>Eukaryota</taxon>
        <taxon>Sar</taxon>
        <taxon>Alveolata</taxon>
        <taxon>Dinophyceae</taxon>
        <taxon>Suessiales</taxon>
        <taxon>Suessiaceae</taxon>
        <taxon>Polarella</taxon>
    </lineage>
</organism>
<feature type="domain" description="Helicase C-terminal" evidence="17">
    <location>
        <begin position="339"/>
        <end position="494"/>
    </location>
</feature>
<evidence type="ECO:0000313" key="18">
    <source>
        <dbReference type="EMBL" id="CAE8625999.1"/>
    </source>
</evidence>
<dbReference type="PROSITE" id="PS51192">
    <property type="entry name" value="HELICASE_ATP_BIND_1"/>
    <property type="match status" value="1"/>
</dbReference>
<gene>
    <name evidence="18" type="ORF">PGLA1383_LOCUS42975</name>
    <name evidence="19" type="ORF">PGLA1383_LOCUS45170</name>
</gene>
<feature type="compositionally biased region" description="Gly residues" evidence="14">
    <location>
        <begin position="22"/>
        <end position="47"/>
    </location>
</feature>
<evidence type="ECO:0000256" key="9">
    <source>
        <dbReference type="ARBA" id="ARBA00022840"/>
    </source>
</evidence>
<dbReference type="FunFam" id="3.40.50.300:FF:000008">
    <property type="entry name" value="ATP-dependent RNA helicase RhlB"/>
    <property type="match status" value="1"/>
</dbReference>
<dbReference type="InterPro" id="IPR027417">
    <property type="entry name" value="P-loop_NTPase"/>
</dbReference>
<evidence type="ECO:0000259" key="17">
    <source>
        <dbReference type="PROSITE" id="PS51194"/>
    </source>
</evidence>
<evidence type="ECO:0000256" key="5">
    <source>
        <dbReference type="ARBA" id="ARBA00022552"/>
    </source>
</evidence>
<feature type="compositionally biased region" description="Basic and acidic residues" evidence="14">
    <location>
        <begin position="1"/>
        <end position="20"/>
    </location>
</feature>
<comment type="subcellular location">
    <subcellularLocation>
        <location evidence="1">Nucleus</location>
        <location evidence="1">Nucleolus</location>
    </subcellularLocation>
</comment>
<dbReference type="PROSITE" id="PS50103">
    <property type="entry name" value="ZF_C3H1"/>
    <property type="match status" value="1"/>
</dbReference>
<accession>A0A813GWD9</accession>
<dbReference type="SMART" id="SM00487">
    <property type="entry name" value="DEXDc"/>
    <property type="match status" value="1"/>
</dbReference>
<evidence type="ECO:0000256" key="1">
    <source>
        <dbReference type="ARBA" id="ARBA00004604"/>
    </source>
</evidence>
<dbReference type="CDD" id="cd00268">
    <property type="entry name" value="DEADc"/>
    <property type="match status" value="1"/>
</dbReference>
<keyword evidence="12" id="KW-0863">Zinc-finger</keyword>
<dbReference type="GO" id="GO:0005524">
    <property type="term" value="F:ATP binding"/>
    <property type="evidence" value="ECO:0007669"/>
    <property type="project" value="UniProtKB-KW"/>
</dbReference>
<dbReference type="Proteomes" id="UP000654075">
    <property type="component" value="Unassembled WGS sequence"/>
</dbReference>
<feature type="domain" description="C3H1-type" evidence="15">
    <location>
        <begin position="1"/>
        <end position="23"/>
    </location>
</feature>
<dbReference type="AlphaFoldDB" id="A0A813GWD9"/>
<keyword evidence="5" id="KW-0698">rRNA processing</keyword>
<dbReference type="Gene3D" id="4.10.1000.10">
    <property type="entry name" value="Zinc finger, CCCH-type"/>
    <property type="match status" value="1"/>
</dbReference>
<dbReference type="SUPFAM" id="SSF52540">
    <property type="entry name" value="P-loop containing nucleoside triphosphate hydrolases"/>
    <property type="match status" value="1"/>
</dbReference>
<evidence type="ECO:0000256" key="12">
    <source>
        <dbReference type="PROSITE-ProRule" id="PRU00723"/>
    </source>
</evidence>
<evidence type="ECO:0000256" key="13">
    <source>
        <dbReference type="RuleBase" id="RU000492"/>
    </source>
</evidence>
<dbReference type="EMBL" id="CAJNNV010029421">
    <property type="protein sequence ID" value="CAE8628560.1"/>
    <property type="molecule type" value="Genomic_DNA"/>
</dbReference>
<dbReference type="SMART" id="SM00490">
    <property type="entry name" value="HELICc"/>
    <property type="match status" value="1"/>
</dbReference>
<dbReference type="CDD" id="cd18787">
    <property type="entry name" value="SF2_C_DEAD"/>
    <property type="match status" value="1"/>
</dbReference>
<evidence type="ECO:0000256" key="7">
    <source>
        <dbReference type="ARBA" id="ARBA00022801"/>
    </source>
</evidence>
<dbReference type="Gene3D" id="3.40.50.300">
    <property type="entry name" value="P-loop containing nucleotide triphosphate hydrolases"/>
    <property type="match status" value="2"/>
</dbReference>
<feature type="zinc finger region" description="C3H1-type" evidence="12">
    <location>
        <begin position="1"/>
        <end position="23"/>
    </location>
</feature>
<keyword evidence="6 13" id="KW-0547">Nucleotide-binding</keyword>
<evidence type="ECO:0000259" key="16">
    <source>
        <dbReference type="PROSITE" id="PS51192"/>
    </source>
</evidence>
<keyword evidence="9 13" id="KW-0067">ATP-binding</keyword>
<dbReference type="InterPro" id="IPR044742">
    <property type="entry name" value="DEAD/DEAH_RhlB"/>
</dbReference>
<dbReference type="GO" id="GO:0003676">
    <property type="term" value="F:nucleic acid binding"/>
    <property type="evidence" value="ECO:0007669"/>
    <property type="project" value="InterPro"/>
</dbReference>
<dbReference type="OrthoDB" id="196131at2759"/>
<feature type="region of interest" description="Disordered" evidence="14">
    <location>
        <begin position="1"/>
        <end position="90"/>
    </location>
</feature>
<keyword evidence="7 13" id="KW-0378">Hydrolase</keyword>
<dbReference type="EMBL" id="CAJNNV010028875">
    <property type="protein sequence ID" value="CAE8625999.1"/>
    <property type="molecule type" value="Genomic_DNA"/>
</dbReference>
<evidence type="ECO:0000313" key="19">
    <source>
        <dbReference type="EMBL" id="CAE8628560.1"/>
    </source>
</evidence>
<dbReference type="InterPro" id="IPR000629">
    <property type="entry name" value="RNA-helicase_DEAD-box_CS"/>
</dbReference>
<evidence type="ECO:0000313" key="20">
    <source>
        <dbReference type="Proteomes" id="UP000654075"/>
    </source>
</evidence>
<evidence type="ECO:0000256" key="11">
    <source>
        <dbReference type="ARBA" id="ARBA00037449"/>
    </source>
</evidence>
<protein>
    <recommendedName>
        <fullName evidence="3">RNA helicase</fullName>
        <ecNumber evidence="3">3.6.4.13</ecNumber>
    </recommendedName>
</protein>
<name>A0A813GWD9_POLGL</name>
<evidence type="ECO:0000256" key="8">
    <source>
        <dbReference type="ARBA" id="ARBA00022806"/>
    </source>
</evidence>
<dbReference type="InterPro" id="IPR014001">
    <property type="entry name" value="Helicase_ATP-bd"/>
</dbReference>
<evidence type="ECO:0000256" key="4">
    <source>
        <dbReference type="ARBA" id="ARBA00022517"/>
    </source>
</evidence>
<dbReference type="InterPro" id="IPR001650">
    <property type="entry name" value="Helicase_C-like"/>
</dbReference>
<comment type="function">
    <text evidence="11">ATP-dependent RNA helicase required for 60S ribosomal subunit synthesis. Involved in efficient pre-rRNA processing, predominantly at site A3, which is necessary for the normal formation of 25S and 5.8S rRNAs.</text>
</comment>
<keyword evidence="12" id="KW-0862">Zinc</keyword>
<keyword evidence="20" id="KW-1185">Reference proteome</keyword>
<dbReference type="PROSITE" id="PS00039">
    <property type="entry name" value="DEAD_ATP_HELICASE"/>
    <property type="match status" value="1"/>
</dbReference>
<evidence type="ECO:0000256" key="2">
    <source>
        <dbReference type="ARBA" id="ARBA00009334"/>
    </source>
</evidence>
<keyword evidence="8 13" id="KW-0347">Helicase</keyword>
<evidence type="ECO:0000256" key="14">
    <source>
        <dbReference type="SAM" id="MobiDB-lite"/>
    </source>
</evidence>